<comment type="caution">
    <text evidence="6">The sequence shown here is derived from an EMBL/GenBank/DDBJ whole genome shotgun (WGS) entry which is preliminary data.</text>
</comment>
<accession>A0AAW0JSP0</accession>
<dbReference type="Proteomes" id="UP000237347">
    <property type="component" value="Unassembled WGS sequence"/>
</dbReference>
<dbReference type="GO" id="GO:0016705">
    <property type="term" value="F:oxidoreductase activity, acting on paired donors, with incorporation or reduction of molecular oxygen"/>
    <property type="evidence" value="ECO:0007669"/>
    <property type="project" value="InterPro"/>
</dbReference>
<gene>
    <name evidence="6" type="primary">CYP71D55_9</name>
    <name evidence="6" type="ORF">CFP56_029533</name>
</gene>
<keyword evidence="5" id="KW-0408">Iron</keyword>
<evidence type="ECO:0000256" key="4">
    <source>
        <dbReference type="ARBA" id="ARBA00023002"/>
    </source>
</evidence>
<keyword evidence="7" id="KW-1185">Reference proteome</keyword>
<evidence type="ECO:0000256" key="1">
    <source>
        <dbReference type="ARBA" id="ARBA00010617"/>
    </source>
</evidence>
<keyword evidence="3" id="KW-0479">Metal-binding</keyword>
<dbReference type="GO" id="GO:0020037">
    <property type="term" value="F:heme binding"/>
    <property type="evidence" value="ECO:0007669"/>
    <property type="project" value="InterPro"/>
</dbReference>
<name>A0AAW0JSP0_QUESU</name>
<evidence type="ECO:0000313" key="6">
    <source>
        <dbReference type="EMBL" id="KAK7829291.1"/>
    </source>
</evidence>
<keyword evidence="2" id="KW-0349">Heme</keyword>
<evidence type="ECO:0000256" key="5">
    <source>
        <dbReference type="ARBA" id="ARBA00023004"/>
    </source>
</evidence>
<organism evidence="6 7">
    <name type="scientific">Quercus suber</name>
    <name type="common">Cork oak</name>
    <dbReference type="NCBI Taxonomy" id="58331"/>
    <lineage>
        <taxon>Eukaryota</taxon>
        <taxon>Viridiplantae</taxon>
        <taxon>Streptophyta</taxon>
        <taxon>Embryophyta</taxon>
        <taxon>Tracheophyta</taxon>
        <taxon>Spermatophyta</taxon>
        <taxon>Magnoliopsida</taxon>
        <taxon>eudicotyledons</taxon>
        <taxon>Gunneridae</taxon>
        <taxon>Pentapetalae</taxon>
        <taxon>rosids</taxon>
        <taxon>fabids</taxon>
        <taxon>Fagales</taxon>
        <taxon>Fagaceae</taxon>
        <taxon>Quercus</taxon>
    </lineage>
</organism>
<dbReference type="GO" id="GO:0004497">
    <property type="term" value="F:monooxygenase activity"/>
    <property type="evidence" value="ECO:0007669"/>
    <property type="project" value="InterPro"/>
</dbReference>
<evidence type="ECO:0000256" key="2">
    <source>
        <dbReference type="ARBA" id="ARBA00022617"/>
    </source>
</evidence>
<dbReference type="Gene3D" id="1.10.630.10">
    <property type="entry name" value="Cytochrome P450"/>
    <property type="match status" value="1"/>
</dbReference>
<dbReference type="Pfam" id="PF00067">
    <property type="entry name" value="p450"/>
    <property type="match status" value="1"/>
</dbReference>
<protein>
    <submittedName>
        <fullName evidence="6">Premnaspirodiene oxygenase</fullName>
    </submittedName>
</protein>
<proteinExistence type="inferred from homology"/>
<dbReference type="GO" id="GO:0005506">
    <property type="term" value="F:iron ion binding"/>
    <property type="evidence" value="ECO:0007669"/>
    <property type="project" value="InterPro"/>
</dbReference>
<evidence type="ECO:0000313" key="7">
    <source>
        <dbReference type="Proteomes" id="UP000237347"/>
    </source>
</evidence>
<dbReference type="SUPFAM" id="SSF48264">
    <property type="entry name" value="Cytochrome P450"/>
    <property type="match status" value="1"/>
</dbReference>
<evidence type="ECO:0000256" key="3">
    <source>
        <dbReference type="ARBA" id="ARBA00022723"/>
    </source>
</evidence>
<dbReference type="InterPro" id="IPR001128">
    <property type="entry name" value="Cyt_P450"/>
</dbReference>
<sequence>MKYGPIMQFQLGEVLAITISSSKVAEEVLKTHVAVFANRPTVLAIEVMCYDNSSLIFSPYGDYWRQMRKICVTELLSPKHVQSFRTIRKEEVWNLIEFISSSEAKGLAINFSQKIISLT</sequence>
<keyword evidence="4" id="KW-0560">Oxidoreductase</keyword>
<reference evidence="6 7" key="1">
    <citation type="journal article" date="2018" name="Sci. Data">
        <title>The draft genome sequence of cork oak.</title>
        <authorList>
            <person name="Ramos A.M."/>
            <person name="Usie A."/>
            <person name="Barbosa P."/>
            <person name="Barros P.M."/>
            <person name="Capote T."/>
            <person name="Chaves I."/>
            <person name="Simoes F."/>
            <person name="Abreu I."/>
            <person name="Carrasquinho I."/>
            <person name="Faro C."/>
            <person name="Guimaraes J.B."/>
            <person name="Mendonca D."/>
            <person name="Nobrega F."/>
            <person name="Rodrigues L."/>
            <person name="Saibo N.J.M."/>
            <person name="Varela M.C."/>
            <person name="Egas C."/>
            <person name="Matos J."/>
            <person name="Miguel C.M."/>
            <person name="Oliveira M.M."/>
            <person name="Ricardo C.P."/>
            <person name="Goncalves S."/>
        </authorList>
    </citation>
    <scope>NUCLEOTIDE SEQUENCE [LARGE SCALE GENOMIC DNA]</scope>
    <source>
        <strain evidence="7">cv. HL8</strain>
    </source>
</reference>
<dbReference type="InterPro" id="IPR036396">
    <property type="entry name" value="Cyt_P450_sf"/>
</dbReference>
<dbReference type="PANTHER" id="PTHR47955:SF8">
    <property type="entry name" value="CYTOCHROME P450 71D11-LIKE"/>
    <property type="match status" value="1"/>
</dbReference>
<comment type="similarity">
    <text evidence="1">Belongs to the cytochrome P450 family.</text>
</comment>
<dbReference type="PANTHER" id="PTHR47955">
    <property type="entry name" value="CYTOCHROME P450 FAMILY 71 PROTEIN"/>
    <property type="match status" value="1"/>
</dbReference>
<dbReference type="EMBL" id="PKMF04000486">
    <property type="protein sequence ID" value="KAK7829291.1"/>
    <property type="molecule type" value="Genomic_DNA"/>
</dbReference>
<dbReference type="AlphaFoldDB" id="A0AAW0JSP0"/>